<accession>A0A3M7T6M7</accession>
<dbReference type="EMBL" id="REGN01000221">
    <property type="protein sequence ID" value="RNA43478.1"/>
    <property type="molecule type" value="Genomic_DNA"/>
</dbReference>
<gene>
    <name evidence="1" type="ORF">BpHYR1_047396</name>
</gene>
<dbReference type="AlphaFoldDB" id="A0A3M7T6M7"/>
<keyword evidence="2" id="KW-1185">Reference proteome</keyword>
<organism evidence="1 2">
    <name type="scientific">Brachionus plicatilis</name>
    <name type="common">Marine rotifer</name>
    <name type="synonym">Brachionus muelleri</name>
    <dbReference type="NCBI Taxonomy" id="10195"/>
    <lineage>
        <taxon>Eukaryota</taxon>
        <taxon>Metazoa</taxon>
        <taxon>Spiralia</taxon>
        <taxon>Gnathifera</taxon>
        <taxon>Rotifera</taxon>
        <taxon>Eurotatoria</taxon>
        <taxon>Monogononta</taxon>
        <taxon>Pseudotrocha</taxon>
        <taxon>Ploima</taxon>
        <taxon>Brachionidae</taxon>
        <taxon>Brachionus</taxon>
    </lineage>
</organism>
<sequence>MNCTSCAIKEQRLDTIANVKYFYHKAGLFDATILAIMVSCCGPLFTSSPNFSLLNNQIAQAQAQAQAYSRQMNIFI</sequence>
<comment type="caution">
    <text evidence="1">The sequence shown here is derived from an EMBL/GenBank/DDBJ whole genome shotgun (WGS) entry which is preliminary data.</text>
</comment>
<protein>
    <submittedName>
        <fullName evidence="1">Uncharacterized protein</fullName>
    </submittedName>
</protein>
<evidence type="ECO:0000313" key="2">
    <source>
        <dbReference type="Proteomes" id="UP000276133"/>
    </source>
</evidence>
<proteinExistence type="predicted"/>
<evidence type="ECO:0000313" key="1">
    <source>
        <dbReference type="EMBL" id="RNA43478.1"/>
    </source>
</evidence>
<dbReference type="Proteomes" id="UP000276133">
    <property type="component" value="Unassembled WGS sequence"/>
</dbReference>
<name>A0A3M7T6M7_BRAPC</name>
<reference evidence="1 2" key="1">
    <citation type="journal article" date="2018" name="Sci. Rep.">
        <title>Genomic signatures of local adaptation to the degree of environmental predictability in rotifers.</title>
        <authorList>
            <person name="Franch-Gras L."/>
            <person name="Hahn C."/>
            <person name="Garcia-Roger E.M."/>
            <person name="Carmona M.J."/>
            <person name="Serra M."/>
            <person name="Gomez A."/>
        </authorList>
    </citation>
    <scope>NUCLEOTIDE SEQUENCE [LARGE SCALE GENOMIC DNA]</scope>
    <source>
        <strain evidence="1">HYR1</strain>
    </source>
</reference>